<evidence type="ECO:0000313" key="1">
    <source>
        <dbReference type="EMBL" id="NNH69805.1"/>
    </source>
</evidence>
<dbReference type="RefSeq" id="WP_157551983.1">
    <property type="nucleotide sequence ID" value="NZ_JABELX010000003.1"/>
</dbReference>
<reference evidence="1 2" key="1">
    <citation type="submission" date="2020-05" db="EMBL/GenBank/DDBJ databases">
        <title>MicrobeNet Type strains.</title>
        <authorList>
            <person name="Nicholson A.C."/>
        </authorList>
    </citation>
    <scope>NUCLEOTIDE SEQUENCE [LARGE SCALE GENOMIC DNA]</scope>
    <source>
        <strain evidence="1 2">JCM 3224</strain>
    </source>
</reference>
<comment type="caution">
    <text evidence="1">The sequence shown here is derived from an EMBL/GenBank/DDBJ whole genome shotgun (WGS) entry which is preliminary data.</text>
</comment>
<dbReference type="EMBL" id="JABELX010000003">
    <property type="protein sequence ID" value="NNH69805.1"/>
    <property type="molecule type" value="Genomic_DNA"/>
</dbReference>
<organism evidence="1 2">
    <name type="scientific">Nocardia uniformis</name>
    <dbReference type="NCBI Taxonomy" id="53432"/>
    <lineage>
        <taxon>Bacteria</taxon>
        <taxon>Bacillati</taxon>
        <taxon>Actinomycetota</taxon>
        <taxon>Actinomycetes</taxon>
        <taxon>Mycobacteriales</taxon>
        <taxon>Nocardiaceae</taxon>
        <taxon>Nocardia</taxon>
    </lineage>
</organism>
<gene>
    <name evidence="1" type="ORF">HLB23_07985</name>
</gene>
<proteinExistence type="predicted"/>
<evidence type="ECO:0000313" key="2">
    <source>
        <dbReference type="Proteomes" id="UP000586827"/>
    </source>
</evidence>
<protein>
    <submittedName>
        <fullName evidence="1">Uncharacterized protein</fullName>
    </submittedName>
</protein>
<dbReference type="Proteomes" id="UP000586827">
    <property type="component" value="Unassembled WGS sequence"/>
</dbReference>
<dbReference type="AlphaFoldDB" id="A0A849C0D4"/>
<keyword evidence="2" id="KW-1185">Reference proteome</keyword>
<name>A0A849C0D4_9NOCA</name>
<accession>A0A849C0D4</accession>
<sequence>MPLLIPHVPPTVVAASRPISGWKLDRERLAAAVRHYAPHVAIVDVG</sequence>